<dbReference type="Proteomes" id="UP000041254">
    <property type="component" value="Unassembled WGS sequence"/>
</dbReference>
<dbReference type="InParanoid" id="A0A0G4G5U8"/>
<dbReference type="AlphaFoldDB" id="A0A0G4G5U8"/>
<evidence type="ECO:0000256" key="1">
    <source>
        <dbReference type="SAM" id="MobiDB-lite"/>
    </source>
</evidence>
<feature type="compositionally biased region" description="Polar residues" evidence="1">
    <location>
        <begin position="594"/>
        <end position="605"/>
    </location>
</feature>
<feature type="compositionally biased region" description="Polar residues" evidence="1">
    <location>
        <begin position="631"/>
        <end position="645"/>
    </location>
</feature>
<dbReference type="OrthoDB" id="447390at2759"/>
<evidence type="ECO:0000259" key="2">
    <source>
        <dbReference type="PROSITE" id="PS51644"/>
    </source>
</evidence>
<evidence type="ECO:0000313" key="4">
    <source>
        <dbReference type="Proteomes" id="UP000041254"/>
    </source>
</evidence>
<proteinExistence type="predicted"/>
<keyword evidence="4" id="KW-1185">Reference proteome</keyword>
<feature type="domain" description="HTH OST-type" evidence="2">
    <location>
        <begin position="329"/>
        <end position="404"/>
    </location>
</feature>
<evidence type="ECO:0000313" key="3">
    <source>
        <dbReference type="EMBL" id="CEM23471.1"/>
    </source>
</evidence>
<sequence length="838" mass="89145">MSSSSRQYPSGRRPPGSVTAGGPSPPHHYHHITSPPSFTQTAAVAGGGGGMMATQPPPPPPMSPSLPPAAPTPPPQSQLQQPSPHQQQRQQQQQAPPASSSNTLTLTPVDQQLLRDAVESLYRDEIQPTSDDLHRRLKERGASDMILSNFLLCYEALPGYRVIRDPRGGQHSVELDPPPAWSKGWVDAKSPDDPYDTSLWQALSSYLCQLMLTGTYHAVRLTEGQAAAAAAFPHTMGPPGLRPYQFKGGRYGMAKELKQHGPACLNDLSLGRVCHIVQLAIAKGLLAYENNILQPIGACKGKIGASFAVLGGNLEELEEAEGGVPFVTDISAARRYVHSLLLDNPRGLLLSQLKKRLVGRFRVSLCPSVFQFSKLRNLLGSTAFSDLCRLFVDPHNHLVVQSVRFPPLPDTKILEPPKLVDEESYQKTRLLFEAPPQLNILYLSWHAQASYRYFVSRLPPGVSEEDAPPFQYPPRVPIIYAPFLVPLTRRELRDLNIGGGRVSPATDQDAATGRTASSVGGDSHHSSTRAPASSAVAMMTPPMSNEPFDTMGTSPPSLPHKGAPPTSLPAMVDPPTPPIHPVGRLPFVGPHQLSLHQQQGLTPKHSTVPLSLLPSSTDGPAGGVTGRSEGHTSYQSGGSANGPTTTSLMFGGPCGNVTGCAAMDGSSPTARVRGTALTLRRSHSEGSIASLSTAEGPEGTTGTFGPIAGGDTEGTTAAAVAALPNRRESVEFDEGALALPTFVHHAAMRLSLPLRPQVSEPGHSRLERIKQGHVGFGVIGQPRMQDARREGPSAVPECEATGFQSADAALDMQSTAQEEQEGGAAPRHPETPTEGGGR</sequence>
<reference evidence="3 4" key="1">
    <citation type="submission" date="2014-11" db="EMBL/GenBank/DDBJ databases">
        <authorList>
            <person name="Zhu J."/>
            <person name="Qi W."/>
            <person name="Song R."/>
        </authorList>
    </citation>
    <scope>NUCLEOTIDE SEQUENCE [LARGE SCALE GENOMIC DNA]</scope>
</reference>
<feature type="region of interest" description="Disordered" evidence="1">
    <location>
        <begin position="594"/>
        <end position="645"/>
    </location>
</feature>
<organism evidence="3 4">
    <name type="scientific">Vitrella brassicaformis (strain CCMP3155)</name>
    <dbReference type="NCBI Taxonomy" id="1169540"/>
    <lineage>
        <taxon>Eukaryota</taxon>
        <taxon>Sar</taxon>
        <taxon>Alveolata</taxon>
        <taxon>Colpodellida</taxon>
        <taxon>Vitrellaceae</taxon>
        <taxon>Vitrella</taxon>
    </lineage>
</organism>
<feature type="region of interest" description="Disordered" evidence="1">
    <location>
        <begin position="498"/>
        <end position="574"/>
    </location>
</feature>
<name>A0A0G4G5U8_VITBC</name>
<feature type="region of interest" description="Disordered" evidence="1">
    <location>
        <begin position="1"/>
        <end position="106"/>
    </location>
</feature>
<dbReference type="Pfam" id="PF14418">
    <property type="entry name" value="OHA"/>
    <property type="match status" value="1"/>
</dbReference>
<feature type="compositionally biased region" description="Pro residues" evidence="1">
    <location>
        <begin position="55"/>
        <end position="76"/>
    </location>
</feature>
<dbReference type="InterPro" id="IPR025677">
    <property type="entry name" value="OST-HTH-assoc_dom"/>
</dbReference>
<dbReference type="Pfam" id="PF24549">
    <property type="entry name" value="DUF7602"/>
    <property type="match status" value="1"/>
</dbReference>
<feature type="region of interest" description="Disordered" evidence="1">
    <location>
        <begin position="784"/>
        <end position="838"/>
    </location>
</feature>
<feature type="compositionally biased region" description="Basic and acidic residues" evidence="1">
    <location>
        <begin position="827"/>
        <end position="838"/>
    </location>
</feature>
<dbReference type="PROSITE" id="PS51644">
    <property type="entry name" value="HTH_OST"/>
    <property type="match status" value="1"/>
</dbReference>
<dbReference type="VEuPathDB" id="CryptoDB:Vbra_9688"/>
<feature type="compositionally biased region" description="Low complexity" evidence="1">
    <location>
        <begin position="77"/>
        <end position="101"/>
    </location>
</feature>
<feature type="region of interest" description="Disordered" evidence="1">
    <location>
        <begin position="679"/>
        <end position="701"/>
    </location>
</feature>
<protein>
    <recommendedName>
        <fullName evidence="2">HTH OST-type domain-containing protein</fullName>
    </recommendedName>
</protein>
<dbReference type="InterPro" id="IPR056022">
    <property type="entry name" value="DUF7602"/>
</dbReference>
<gene>
    <name evidence="3" type="ORF">Vbra_9688</name>
</gene>
<dbReference type="EMBL" id="CDMY01000569">
    <property type="protein sequence ID" value="CEM23471.1"/>
    <property type="molecule type" value="Genomic_DNA"/>
</dbReference>
<dbReference type="InterPro" id="IPR025605">
    <property type="entry name" value="OST-HTH/LOTUS_dom"/>
</dbReference>
<accession>A0A0G4G5U8</accession>